<dbReference type="Proteomes" id="UP001188597">
    <property type="component" value="Unassembled WGS sequence"/>
</dbReference>
<keyword evidence="1" id="KW-0677">Repeat</keyword>
<comment type="caution">
    <text evidence="4">The sequence shown here is derived from an EMBL/GenBank/DDBJ whole genome shotgun (WGS) entry which is preliminary data.</text>
</comment>
<dbReference type="PANTHER" id="PTHR47913">
    <property type="entry name" value="OS01G0167750 PROTEIN"/>
    <property type="match status" value="1"/>
</dbReference>
<dbReference type="InterPro" id="IPR002885">
    <property type="entry name" value="PPR_rpt"/>
</dbReference>
<feature type="repeat" description="PPR" evidence="2">
    <location>
        <begin position="244"/>
        <end position="278"/>
    </location>
</feature>
<evidence type="ECO:0000313" key="5">
    <source>
        <dbReference type="Proteomes" id="UP001188597"/>
    </source>
</evidence>
<dbReference type="Gene3D" id="1.25.40.10">
    <property type="entry name" value="Tetratricopeptide repeat domain"/>
    <property type="match status" value="2"/>
</dbReference>
<evidence type="ECO:0000256" key="1">
    <source>
        <dbReference type="ARBA" id="ARBA00022737"/>
    </source>
</evidence>
<dbReference type="InterPro" id="IPR011990">
    <property type="entry name" value="TPR-like_helical_dom_sf"/>
</dbReference>
<reference evidence="4" key="1">
    <citation type="submission" date="2022-12" db="EMBL/GenBank/DDBJ databases">
        <title>Draft genome assemblies for two species of Escallonia (Escalloniales).</title>
        <authorList>
            <person name="Chanderbali A."/>
            <person name="Dervinis C."/>
            <person name="Anghel I."/>
            <person name="Soltis D."/>
            <person name="Soltis P."/>
            <person name="Zapata F."/>
        </authorList>
    </citation>
    <scope>NUCLEOTIDE SEQUENCE</scope>
    <source>
        <strain evidence="4">UCBG64.0493</strain>
        <tissue evidence="4">Leaf</tissue>
    </source>
</reference>
<name>A0AA88WHC3_9ASTE</name>
<feature type="region of interest" description="Disordered" evidence="3">
    <location>
        <begin position="356"/>
        <end position="378"/>
    </location>
</feature>
<dbReference type="InterPro" id="IPR044175">
    <property type="entry name" value="At5g66631-like"/>
</dbReference>
<dbReference type="PROSITE" id="PS51375">
    <property type="entry name" value="PPR"/>
    <property type="match status" value="3"/>
</dbReference>
<dbReference type="PANTHER" id="PTHR47913:SF1">
    <property type="entry name" value="OS01G0167750 PROTEIN"/>
    <property type="match status" value="1"/>
</dbReference>
<organism evidence="4 5">
    <name type="scientific">Escallonia herrerae</name>
    <dbReference type="NCBI Taxonomy" id="1293975"/>
    <lineage>
        <taxon>Eukaryota</taxon>
        <taxon>Viridiplantae</taxon>
        <taxon>Streptophyta</taxon>
        <taxon>Embryophyta</taxon>
        <taxon>Tracheophyta</taxon>
        <taxon>Spermatophyta</taxon>
        <taxon>Magnoliopsida</taxon>
        <taxon>eudicotyledons</taxon>
        <taxon>Gunneridae</taxon>
        <taxon>Pentapetalae</taxon>
        <taxon>asterids</taxon>
        <taxon>campanulids</taxon>
        <taxon>Escalloniales</taxon>
        <taxon>Escalloniaceae</taxon>
        <taxon>Escallonia</taxon>
    </lineage>
</organism>
<dbReference type="NCBIfam" id="TIGR00756">
    <property type="entry name" value="PPR"/>
    <property type="match status" value="3"/>
</dbReference>
<dbReference type="EMBL" id="JAVXUP010000713">
    <property type="protein sequence ID" value="KAK3022415.1"/>
    <property type="molecule type" value="Genomic_DNA"/>
</dbReference>
<accession>A0AA88WHC3</accession>
<feature type="repeat" description="PPR" evidence="2">
    <location>
        <begin position="209"/>
        <end position="243"/>
    </location>
</feature>
<evidence type="ECO:0008006" key="6">
    <source>
        <dbReference type="Google" id="ProtNLM"/>
    </source>
</evidence>
<proteinExistence type="predicted"/>
<dbReference type="Pfam" id="PF13041">
    <property type="entry name" value="PPR_2"/>
    <property type="match status" value="2"/>
</dbReference>
<keyword evidence="5" id="KW-1185">Reference proteome</keyword>
<gene>
    <name evidence="4" type="ORF">RJ639_045186</name>
</gene>
<feature type="repeat" description="PPR" evidence="2">
    <location>
        <begin position="596"/>
        <end position="630"/>
    </location>
</feature>
<sequence>MNGSVWRATMLQKRSRKKQPPLLLVGRAYLKTYVDVRVVAESPVTTVNTYVRKSRLLQSLKQALHQPHSTNDDNNNTPLITLLSDPLLKEDPTVLAQALRSGPSADSAISLIETLDQHVPQFSLNRSSLHAFARVLAESGRAIDLHNLIEATIADVIPEFELFSMSGDDDWYSTDLMELARHYYALGDLGSLLDFWRLLVRGVDGKIPCTESFNMVMDLYGRNGNHSEAVKIFHALVKEKRIPNTRTYSIMIEHLASAGKFESAKQVFDILPRMRIKRTARQYSVLLGGFTEMKSFDVVRSLICEMRLDGILPGQSTRLALQSMMESGLMEEVDALVRQLLPDGTRGSLEDIDFGFTSSSSESENDDEDKSFGSKPTRPPVDVDPRFFAKSFWNLNPETIFAMERVDFEWTTPLVCKVIRNLRRVDRAWNFFQWLEESKPRGRFRHNVYTVSTMIAILAAAGPDDDRMDELLSKIKREGIKLPFFTIKLIIDFHKNNIYTVDPALKILREIEQFCDPLPEFNMKILYCSLFRTLSWKRNSGSDVVVMLNEMIFQRGILPDIQTFTGLIYYFGRKYKDLKTVKYLSEMVGQCDLERDVYFFQILIRAYVWCRKPGDAYRVFEEMRKSNMMPDFTTRNVLCKGLKMENKLNEIAAIKSTLDNDAVLPLTWHGYIFKVSFADLSRIYDIYSSSFLTNQQPVRDCQS</sequence>
<dbReference type="AlphaFoldDB" id="A0AA88WHC3"/>
<evidence type="ECO:0000256" key="3">
    <source>
        <dbReference type="SAM" id="MobiDB-lite"/>
    </source>
</evidence>
<evidence type="ECO:0000313" key="4">
    <source>
        <dbReference type="EMBL" id="KAK3022415.1"/>
    </source>
</evidence>
<evidence type="ECO:0000256" key="2">
    <source>
        <dbReference type="PROSITE-ProRule" id="PRU00708"/>
    </source>
</evidence>
<protein>
    <recommendedName>
        <fullName evidence="6">Pentatricopeptide repeat-containing protein</fullName>
    </recommendedName>
</protein>